<reference evidence="2" key="1">
    <citation type="journal article" date="2020" name="Nature">
        <title>Giant virus diversity and host interactions through global metagenomics.</title>
        <authorList>
            <person name="Schulz F."/>
            <person name="Roux S."/>
            <person name="Paez-Espino D."/>
            <person name="Jungbluth S."/>
            <person name="Walsh D.A."/>
            <person name="Denef V.J."/>
            <person name="McMahon K.D."/>
            <person name="Konstantinidis K.T."/>
            <person name="Eloe-Fadrosh E.A."/>
            <person name="Kyrpides N.C."/>
            <person name="Woyke T."/>
        </authorList>
    </citation>
    <scope>NUCLEOTIDE SEQUENCE</scope>
    <source>
        <strain evidence="2">GVMAG-M-3300023174-124</strain>
    </source>
</reference>
<keyword evidence="1" id="KW-0812">Transmembrane</keyword>
<organism evidence="2">
    <name type="scientific">viral metagenome</name>
    <dbReference type="NCBI Taxonomy" id="1070528"/>
    <lineage>
        <taxon>unclassified sequences</taxon>
        <taxon>metagenomes</taxon>
        <taxon>organismal metagenomes</taxon>
    </lineage>
</organism>
<feature type="transmembrane region" description="Helical" evidence="1">
    <location>
        <begin position="6"/>
        <end position="27"/>
    </location>
</feature>
<accession>A0A6C0D6X4</accession>
<evidence type="ECO:0000256" key="1">
    <source>
        <dbReference type="SAM" id="Phobius"/>
    </source>
</evidence>
<keyword evidence="1" id="KW-0472">Membrane</keyword>
<sequence length="132" mass="14235">MDSFQMIVLAIATVVLIIILTMIGIALNNLKKKTTYPPIANGCPDYWDASGVGICRIPLSTGKNIGTIYGAGTTVVSDFNSPPTYGYTPGSTATINFNDQGWLSNRSATCNKQIWAKKYGIVWDGISNYNSC</sequence>
<dbReference type="EMBL" id="MN739539">
    <property type="protein sequence ID" value="QHT11884.1"/>
    <property type="molecule type" value="Genomic_DNA"/>
</dbReference>
<protein>
    <submittedName>
        <fullName evidence="2">Uncharacterized protein</fullName>
    </submittedName>
</protein>
<proteinExistence type="predicted"/>
<evidence type="ECO:0000313" key="2">
    <source>
        <dbReference type="EMBL" id="QHT11884.1"/>
    </source>
</evidence>
<dbReference type="AlphaFoldDB" id="A0A6C0D6X4"/>
<keyword evidence="1" id="KW-1133">Transmembrane helix</keyword>
<name>A0A6C0D6X4_9ZZZZ</name>